<reference evidence="4" key="1">
    <citation type="journal article" date="2023" name="Nat. Commun.">
        <title>Diploid and tetraploid genomes of Acorus and the evolution of monocots.</title>
        <authorList>
            <person name="Ma L."/>
            <person name="Liu K.W."/>
            <person name="Li Z."/>
            <person name="Hsiao Y.Y."/>
            <person name="Qi Y."/>
            <person name="Fu T."/>
            <person name="Tang G.D."/>
            <person name="Zhang D."/>
            <person name="Sun W.H."/>
            <person name="Liu D.K."/>
            <person name="Li Y."/>
            <person name="Chen G.Z."/>
            <person name="Liu X.D."/>
            <person name="Liao X.Y."/>
            <person name="Jiang Y.T."/>
            <person name="Yu X."/>
            <person name="Hao Y."/>
            <person name="Huang J."/>
            <person name="Zhao X.W."/>
            <person name="Ke S."/>
            <person name="Chen Y.Y."/>
            <person name="Wu W.L."/>
            <person name="Hsu J.L."/>
            <person name="Lin Y.F."/>
            <person name="Huang M.D."/>
            <person name="Li C.Y."/>
            <person name="Huang L."/>
            <person name="Wang Z.W."/>
            <person name="Zhao X."/>
            <person name="Zhong W.Y."/>
            <person name="Peng D.H."/>
            <person name="Ahmad S."/>
            <person name="Lan S."/>
            <person name="Zhang J.S."/>
            <person name="Tsai W.C."/>
            <person name="Van de Peer Y."/>
            <person name="Liu Z.J."/>
        </authorList>
    </citation>
    <scope>NUCLEOTIDE SEQUENCE</scope>
    <source>
        <strain evidence="4">CP</strain>
    </source>
</reference>
<protein>
    <submittedName>
        <fullName evidence="4">Uncharacterized protein</fullName>
    </submittedName>
</protein>
<dbReference type="Proteomes" id="UP001180020">
    <property type="component" value="Unassembled WGS sequence"/>
</dbReference>
<accession>A0AAV9CEK8</accession>
<dbReference type="PROSITE" id="PS50297">
    <property type="entry name" value="ANK_REP_REGION"/>
    <property type="match status" value="2"/>
</dbReference>
<feature type="repeat" description="ANK" evidence="3">
    <location>
        <begin position="177"/>
        <end position="209"/>
    </location>
</feature>
<evidence type="ECO:0000313" key="5">
    <source>
        <dbReference type="Proteomes" id="UP001180020"/>
    </source>
</evidence>
<dbReference type="PANTHER" id="PTHR24201">
    <property type="entry name" value="ANK_REP_REGION DOMAIN-CONTAINING PROTEIN"/>
    <property type="match status" value="1"/>
</dbReference>
<dbReference type="EMBL" id="JAUJYO010000020">
    <property type="protein sequence ID" value="KAK1286703.1"/>
    <property type="molecule type" value="Genomic_DNA"/>
</dbReference>
<evidence type="ECO:0000256" key="2">
    <source>
        <dbReference type="ARBA" id="ARBA00023043"/>
    </source>
</evidence>
<dbReference type="PANTHER" id="PTHR24201:SF2">
    <property type="entry name" value="ANKYRIN REPEAT DOMAIN-CONTAINING PROTEIN 42"/>
    <property type="match status" value="1"/>
</dbReference>
<keyword evidence="2 3" id="KW-0040">ANK repeat</keyword>
<comment type="caution">
    <text evidence="4">The sequence shown here is derived from an EMBL/GenBank/DDBJ whole genome shotgun (WGS) entry which is preliminary data.</text>
</comment>
<dbReference type="InterPro" id="IPR002110">
    <property type="entry name" value="Ankyrin_rpt"/>
</dbReference>
<sequence>MDQRLSEAARAGDREALLELLREDPLLLDRATTMDDYASDTPLHVSAMLGHVDFARELLRLKPSLARARDRHGFGPLHLASAAGHAHVVMELLAVDGGSCDLKDRYGRTAVHWAAIKGRVRVLDALMSARPDLGLTVTAFGETVMHLAVKGGQYEAVKYLLATQGSGERVLKAKDDDGNTVLHLAVARKQYQITKFLLENPISLVDVNAKNSKGLTALDIASITAAEPEDARIIELLLHRTVGSHHKKPETAPAGHDAAHQVIVEDGLPGDEALVVMVSVKAVAMSREEDHPCYASTAGDPRHGTRYTVAVHH</sequence>
<evidence type="ECO:0000256" key="1">
    <source>
        <dbReference type="ARBA" id="ARBA00022737"/>
    </source>
</evidence>
<keyword evidence="1" id="KW-0677">Repeat</keyword>
<dbReference type="InterPro" id="IPR050776">
    <property type="entry name" value="Ank_Repeat/CDKN_Inhibitor"/>
</dbReference>
<reference evidence="4" key="2">
    <citation type="submission" date="2023-06" db="EMBL/GenBank/DDBJ databases">
        <authorList>
            <person name="Ma L."/>
            <person name="Liu K.-W."/>
            <person name="Li Z."/>
            <person name="Hsiao Y.-Y."/>
            <person name="Qi Y."/>
            <person name="Fu T."/>
            <person name="Tang G."/>
            <person name="Zhang D."/>
            <person name="Sun W.-H."/>
            <person name="Liu D.-K."/>
            <person name="Li Y."/>
            <person name="Chen G.-Z."/>
            <person name="Liu X.-D."/>
            <person name="Liao X.-Y."/>
            <person name="Jiang Y.-T."/>
            <person name="Yu X."/>
            <person name="Hao Y."/>
            <person name="Huang J."/>
            <person name="Zhao X.-W."/>
            <person name="Ke S."/>
            <person name="Chen Y.-Y."/>
            <person name="Wu W.-L."/>
            <person name="Hsu J.-L."/>
            <person name="Lin Y.-F."/>
            <person name="Huang M.-D."/>
            <person name="Li C.-Y."/>
            <person name="Huang L."/>
            <person name="Wang Z.-W."/>
            <person name="Zhao X."/>
            <person name="Zhong W.-Y."/>
            <person name="Peng D.-H."/>
            <person name="Ahmad S."/>
            <person name="Lan S."/>
            <person name="Zhang J.-S."/>
            <person name="Tsai W.-C."/>
            <person name="Van De Peer Y."/>
            <person name="Liu Z.-J."/>
        </authorList>
    </citation>
    <scope>NUCLEOTIDE SEQUENCE</scope>
    <source>
        <strain evidence="4">CP</strain>
        <tissue evidence="4">Leaves</tissue>
    </source>
</reference>
<dbReference type="Gene3D" id="1.25.40.20">
    <property type="entry name" value="Ankyrin repeat-containing domain"/>
    <property type="match status" value="2"/>
</dbReference>
<gene>
    <name evidence="4" type="ORF">QJS10_CPB20g00634</name>
</gene>
<name>A0AAV9CEK8_ACOCL</name>
<dbReference type="PROSITE" id="PS50088">
    <property type="entry name" value="ANK_REPEAT"/>
    <property type="match status" value="2"/>
</dbReference>
<evidence type="ECO:0000313" key="4">
    <source>
        <dbReference type="EMBL" id="KAK1286703.1"/>
    </source>
</evidence>
<keyword evidence="5" id="KW-1185">Reference proteome</keyword>
<dbReference type="InterPro" id="IPR036770">
    <property type="entry name" value="Ankyrin_rpt-contain_sf"/>
</dbReference>
<organism evidence="4 5">
    <name type="scientific">Acorus calamus</name>
    <name type="common">Sweet flag</name>
    <dbReference type="NCBI Taxonomy" id="4465"/>
    <lineage>
        <taxon>Eukaryota</taxon>
        <taxon>Viridiplantae</taxon>
        <taxon>Streptophyta</taxon>
        <taxon>Embryophyta</taxon>
        <taxon>Tracheophyta</taxon>
        <taxon>Spermatophyta</taxon>
        <taxon>Magnoliopsida</taxon>
        <taxon>Liliopsida</taxon>
        <taxon>Acoraceae</taxon>
        <taxon>Acorus</taxon>
    </lineage>
</organism>
<dbReference type="SMART" id="SM00248">
    <property type="entry name" value="ANK"/>
    <property type="match status" value="6"/>
</dbReference>
<evidence type="ECO:0000256" key="3">
    <source>
        <dbReference type="PROSITE-ProRule" id="PRU00023"/>
    </source>
</evidence>
<dbReference type="AlphaFoldDB" id="A0AAV9CEK8"/>
<dbReference type="Pfam" id="PF12796">
    <property type="entry name" value="Ank_2"/>
    <property type="match status" value="2"/>
</dbReference>
<feature type="repeat" description="ANK" evidence="3">
    <location>
        <begin position="72"/>
        <end position="105"/>
    </location>
</feature>
<dbReference type="SUPFAM" id="SSF48403">
    <property type="entry name" value="Ankyrin repeat"/>
    <property type="match status" value="1"/>
</dbReference>
<proteinExistence type="predicted"/>